<keyword evidence="10" id="KW-1185">Reference proteome</keyword>
<dbReference type="InterPro" id="IPR010994">
    <property type="entry name" value="RuvA_2-like"/>
</dbReference>
<dbReference type="PANTHER" id="PTHR12749:SF0">
    <property type="entry name" value="DNA EXCISION REPAIR PROTEIN ERCC-1"/>
    <property type="match status" value="1"/>
</dbReference>
<dbReference type="Gene3D" id="1.10.150.20">
    <property type="entry name" value="5' to 3' exonuclease, C-terminal subdomain"/>
    <property type="match status" value="1"/>
</dbReference>
<evidence type="ECO:0000313" key="9">
    <source>
        <dbReference type="EMBL" id="WAQ97033.1"/>
    </source>
</evidence>
<feature type="compositionally biased region" description="Basic and acidic residues" evidence="7">
    <location>
        <begin position="261"/>
        <end position="273"/>
    </location>
</feature>
<feature type="domain" description="ERCC1-like central" evidence="8">
    <location>
        <begin position="105"/>
        <end position="175"/>
    </location>
</feature>
<evidence type="ECO:0000256" key="2">
    <source>
        <dbReference type="ARBA" id="ARBA00008283"/>
    </source>
</evidence>
<dbReference type="EMBL" id="CP111013">
    <property type="protein sequence ID" value="WAQ97033.1"/>
    <property type="molecule type" value="Genomic_DNA"/>
</dbReference>
<keyword evidence="6" id="KW-0539">Nucleus</keyword>
<keyword evidence="3" id="KW-0227">DNA damage</keyword>
<evidence type="ECO:0000256" key="6">
    <source>
        <dbReference type="ARBA" id="ARBA00023242"/>
    </source>
</evidence>
<organism evidence="9 10">
    <name type="scientific">Mya arenaria</name>
    <name type="common">Soft-shell clam</name>
    <dbReference type="NCBI Taxonomy" id="6604"/>
    <lineage>
        <taxon>Eukaryota</taxon>
        <taxon>Metazoa</taxon>
        <taxon>Spiralia</taxon>
        <taxon>Lophotrochozoa</taxon>
        <taxon>Mollusca</taxon>
        <taxon>Bivalvia</taxon>
        <taxon>Autobranchia</taxon>
        <taxon>Heteroconchia</taxon>
        <taxon>Euheterodonta</taxon>
        <taxon>Imparidentia</taxon>
        <taxon>Neoheterodontei</taxon>
        <taxon>Myida</taxon>
        <taxon>Myoidea</taxon>
        <taxon>Myidae</taxon>
        <taxon>Mya</taxon>
    </lineage>
</organism>
<keyword evidence="5" id="KW-0234">DNA repair</keyword>
<dbReference type="InterPro" id="IPR004579">
    <property type="entry name" value="ERCC1/RAD10/SWI10"/>
</dbReference>
<feature type="region of interest" description="Disordered" evidence="7">
    <location>
        <begin position="1"/>
        <end position="100"/>
    </location>
</feature>
<dbReference type="SUPFAM" id="SSF47781">
    <property type="entry name" value="RuvA domain 2-like"/>
    <property type="match status" value="1"/>
</dbReference>
<dbReference type="InterPro" id="IPR047260">
    <property type="entry name" value="ERCC1-like_central_dom"/>
</dbReference>
<dbReference type="Pfam" id="PF14520">
    <property type="entry name" value="HHH_5"/>
    <property type="match status" value="1"/>
</dbReference>
<comment type="subcellular location">
    <subcellularLocation>
        <location evidence="1">Nucleus</location>
    </subcellularLocation>
</comment>
<evidence type="ECO:0000256" key="3">
    <source>
        <dbReference type="ARBA" id="ARBA00022763"/>
    </source>
</evidence>
<evidence type="ECO:0000256" key="1">
    <source>
        <dbReference type="ARBA" id="ARBA00004123"/>
    </source>
</evidence>
<evidence type="ECO:0000256" key="5">
    <source>
        <dbReference type="ARBA" id="ARBA00023204"/>
    </source>
</evidence>
<dbReference type="Gene3D" id="3.40.50.10130">
    <property type="match status" value="1"/>
</dbReference>
<sequence length="282" mass="31416">MFKIPSSKDINEKDEIKPSSLFQSYKQKKQEQPAPVVSSKPNTNATTTGPVTVSTSKTKSSTTTAAVTVGTTKPTTSATTLKGQTSTSGSHPQAVLEPGNSTEGLRYHQLHPEYLHERLKELGKGYELRVLLVLVDVKDPHHLLKSLTKICILADLTMILAFTAEEAGRYLEAYKVYENKPAEALMERADTDYVSKLTECLTTVKSVNKTDCLTLISAFKSMEGIIKASKEDISMCAGFGPQKAQRLYDVFHEPYLRLKKRERERLRNEEQDSKTSPSKKSR</sequence>
<evidence type="ECO:0000259" key="8">
    <source>
        <dbReference type="Pfam" id="PF03834"/>
    </source>
</evidence>
<keyword evidence="4" id="KW-0238">DNA-binding</keyword>
<accession>A0ABY7DLS9</accession>
<evidence type="ECO:0000256" key="7">
    <source>
        <dbReference type="SAM" id="MobiDB-lite"/>
    </source>
</evidence>
<feature type="compositionally biased region" description="Low complexity" evidence="7">
    <location>
        <begin position="42"/>
        <end position="80"/>
    </location>
</feature>
<gene>
    <name evidence="9" type="ORF">MAR_029723</name>
</gene>
<dbReference type="InterPro" id="IPR011335">
    <property type="entry name" value="Restrct_endonuc-II-like"/>
</dbReference>
<dbReference type="Pfam" id="PF03834">
    <property type="entry name" value="Rad10"/>
    <property type="match status" value="1"/>
</dbReference>
<feature type="compositionally biased region" description="Polar residues" evidence="7">
    <location>
        <begin position="81"/>
        <end position="91"/>
    </location>
</feature>
<dbReference type="PANTHER" id="PTHR12749">
    <property type="entry name" value="EXCISION REPAIR CROSS-COMPLEMENTING 1 ERCC1"/>
    <property type="match status" value="1"/>
</dbReference>
<dbReference type="Proteomes" id="UP001164746">
    <property type="component" value="Chromosome 2"/>
</dbReference>
<comment type="similarity">
    <text evidence="2">Belongs to the ERCC1/RAD10/SWI10 family.</text>
</comment>
<dbReference type="NCBIfam" id="TIGR00597">
    <property type="entry name" value="rad10"/>
    <property type="match status" value="1"/>
</dbReference>
<evidence type="ECO:0000256" key="4">
    <source>
        <dbReference type="ARBA" id="ARBA00023125"/>
    </source>
</evidence>
<proteinExistence type="inferred from homology"/>
<evidence type="ECO:0000313" key="10">
    <source>
        <dbReference type="Proteomes" id="UP001164746"/>
    </source>
</evidence>
<dbReference type="SUPFAM" id="SSF52980">
    <property type="entry name" value="Restriction endonuclease-like"/>
    <property type="match status" value="1"/>
</dbReference>
<dbReference type="CDD" id="cd22325">
    <property type="entry name" value="ERCC1_C-like"/>
    <property type="match status" value="1"/>
</dbReference>
<protein>
    <submittedName>
        <fullName evidence="9">ERCC1-like protein</fullName>
    </submittedName>
</protein>
<reference evidence="9" key="1">
    <citation type="submission" date="2022-11" db="EMBL/GenBank/DDBJ databases">
        <title>Centuries of genome instability and evolution in soft-shell clam transmissible cancer (bioRxiv).</title>
        <authorList>
            <person name="Hart S.F.M."/>
            <person name="Yonemitsu M.A."/>
            <person name="Giersch R.M."/>
            <person name="Beal B.F."/>
            <person name="Arriagada G."/>
            <person name="Davis B.W."/>
            <person name="Ostrander E.A."/>
            <person name="Goff S.P."/>
            <person name="Metzger M.J."/>
        </authorList>
    </citation>
    <scope>NUCLEOTIDE SEQUENCE</scope>
    <source>
        <strain evidence="9">MELC-2E11</strain>
        <tissue evidence="9">Siphon/mantle</tissue>
    </source>
</reference>
<feature type="region of interest" description="Disordered" evidence="7">
    <location>
        <begin position="261"/>
        <end position="282"/>
    </location>
</feature>
<name>A0ABY7DLS9_MYAAR</name>